<protein>
    <submittedName>
        <fullName evidence="1">Uncharacterized protein</fullName>
    </submittedName>
</protein>
<keyword evidence="2" id="KW-1185">Reference proteome</keyword>
<dbReference type="EMBL" id="QKYT01001220">
    <property type="protein sequence ID" value="RIA79597.1"/>
    <property type="molecule type" value="Genomic_DNA"/>
</dbReference>
<sequence>MIKDNIIRADLPDPEKETELYTLGFSQPYSEYTYEDPNNLRFIYKYTKEEDRIEISNIEGNQHILLLQAE</sequence>
<reference evidence="1 2" key="1">
    <citation type="submission" date="2018-06" db="EMBL/GenBank/DDBJ databases">
        <title>Comparative genomics reveals the genomic features of Rhizophagus irregularis, R. cerebriforme, R. diaphanum and Gigaspora rosea, and their symbiotic lifestyle signature.</title>
        <authorList>
            <person name="Morin E."/>
            <person name="San Clemente H."/>
            <person name="Chen E.C.H."/>
            <person name="De La Providencia I."/>
            <person name="Hainaut M."/>
            <person name="Kuo A."/>
            <person name="Kohler A."/>
            <person name="Murat C."/>
            <person name="Tang N."/>
            <person name="Roy S."/>
            <person name="Loubradou J."/>
            <person name="Henrissat B."/>
            <person name="Grigoriev I.V."/>
            <person name="Corradi N."/>
            <person name="Roux C."/>
            <person name="Martin F.M."/>
        </authorList>
    </citation>
    <scope>NUCLEOTIDE SEQUENCE [LARGE SCALE GENOMIC DNA]</scope>
    <source>
        <strain evidence="1 2">DAOM 227022</strain>
    </source>
</reference>
<gene>
    <name evidence="1" type="ORF">C1645_840306</name>
</gene>
<proteinExistence type="predicted"/>
<evidence type="ECO:0000313" key="2">
    <source>
        <dbReference type="Proteomes" id="UP000265703"/>
    </source>
</evidence>
<dbReference type="Proteomes" id="UP000265703">
    <property type="component" value="Unassembled WGS sequence"/>
</dbReference>
<accession>A0A397S6I4</accession>
<comment type="caution">
    <text evidence="1">The sequence shown here is derived from an EMBL/GenBank/DDBJ whole genome shotgun (WGS) entry which is preliminary data.</text>
</comment>
<evidence type="ECO:0000313" key="1">
    <source>
        <dbReference type="EMBL" id="RIA79597.1"/>
    </source>
</evidence>
<organism evidence="1 2">
    <name type="scientific">Glomus cerebriforme</name>
    <dbReference type="NCBI Taxonomy" id="658196"/>
    <lineage>
        <taxon>Eukaryota</taxon>
        <taxon>Fungi</taxon>
        <taxon>Fungi incertae sedis</taxon>
        <taxon>Mucoromycota</taxon>
        <taxon>Glomeromycotina</taxon>
        <taxon>Glomeromycetes</taxon>
        <taxon>Glomerales</taxon>
        <taxon>Glomeraceae</taxon>
        <taxon>Glomus</taxon>
    </lineage>
</organism>
<name>A0A397S6I4_9GLOM</name>
<dbReference type="AlphaFoldDB" id="A0A397S6I4"/>